<dbReference type="Pfam" id="PF07714">
    <property type="entry name" value="PK_Tyr_Ser-Thr"/>
    <property type="match status" value="1"/>
</dbReference>
<dbReference type="Gene3D" id="3.30.200.20">
    <property type="entry name" value="Phosphorylase Kinase, domain 1"/>
    <property type="match status" value="1"/>
</dbReference>
<evidence type="ECO:0000256" key="3">
    <source>
        <dbReference type="ARBA" id="ARBA00022840"/>
    </source>
</evidence>
<protein>
    <recommendedName>
        <fullName evidence="5">Protein kinase domain-containing protein</fullName>
    </recommendedName>
</protein>
<evidence type="ECO:0000256" key="2">
    <source>
        <dbReference type="ARBA" id="ARBA00022741"/>
    </source>
</evidence>
<dbReference type="PANTHER" id="PTHR47989:SF27">
    <property type="entry name" value="PROTEIN KINASE DOMAIN-CONTAINING PROTEIN"/>
    <property type="match status" value="1"/>
</dbReference>
<dbReference type="PANTHER" id="PTHR47989">
    <property type="entry name" value="OS01G0750732 PROTEIN"/>
    <property type="match status" value="1"/>
</dbReference>
<dbReference type="GO" id="GO:0004674">
    <property type="term" value="F:protein serine/threonine kinase activity"/>
    <property type="evidence" value="ECO:0007669"/>
    <property type="project" value="UniProtKB-KW"/>
</dbReference>
<dbReference type="InterPro" id="IPR000719">
    <property type="entry name" value="Prot_kinase_dom"/>
</dbReference>
<dbReference type="SMART" id="SM00220">
    <property type="entry name" value="S_TKc"/>
    <property type="match status" value="1"/>
</dbReference>
<dbReference type="Gene3D" id="1.10.510.10">
    <property type="entry name" value="Transferase(Phosphotransferase) domain 1"/>
    <property type="match status" value="1"/>
</dbReference>
<dbReference type="AlphaFoldDB" id="A0AAN9L1I2"/>
<gene>
    <name evidence="6" type="ORF">VNO77_29443</name>
</gene>
<keyword evidence="4" id="KW-1133">Transmembrane helix</keyword>
<keyword evidence="4" id="KW-0472">Membrane</keyword>
<feature type="transmembrane region" description="Helical" evidence="4">
    <location>
        <begin position="117"/>
        <end position="140"/>
    </location>
</feature>
<evidence type="ECO:0000313" key="7">
    <source>
        <dbReference type="Proteomes" id="UP001367508"/>
    </source>
</evidence>
<dbReference type="SUPFAM" id="SSF56112">
    <property type="entry name" value="Protein kinase-like (PK-like)"/>
    <property type="match status" value="1"/>
</dbReference>
<evidence type="ECO:0000256" key="1">
    <source>
        <dbReference type="ARBA" id="ARBA00022527"/>
    </source>
</evidence>
<name>A0AAN9L1I2_CANGL</name>
<feature type="transmembrane region" description="Helical" evidence="4">
    <location>
        <begin position="53"/>
        <end position="75"/>
    </location>
</feature>
<dbReference type="InterPro" id="IPR001245">
    <property type="entry name" value="Ser-Thr/Tyr_kinase_cat_dom"/>
</dbReference>
<dbReference type="InterPro" id="IPR011009">
    <property type="entry name" value="Kinase-like_dom_sf"/>
</dbReference>
<dbReference type="PROSITE" id="PS00108">
    <property type="entry name" value="PROTEIN_KINASE_ST"/>
    <property type="match status" value="1"/>
</dbReference>
<proteinExistence type="predicted"/>
<evidence type="ECO:0000256" key="4">
    <source>
        <dbReference type="SAM" id="Phobius"/>
    </source>
</evidence>
<dbReference type="FunFam" id="1.10.510.10:FF:000223">
    <property type="entry name" value="probable receptor-like protein kinase At1g80640"/>
    <property type="match status" value="1"/>
</dbReference>
<feature type="domain" description="Protein kinase" evidence="5">
    <location>
        <begin position="199"/>
        <end position="466"/>
    </location>
</feature>
<reference evidence="6 7" key="1">
    <citation type="submission" date="2024-01" db="EMBL/GenBank/DDBJ databases">
        <title>The genomes of 5 underutilized Papilionoideae crops provide insights into root nodulation and disease resistanc.</title>
        <authorList>
            <person name="Jiang F."/>
        </authorList>
    </citation>
    <scope>NUCLEOTIDE SEQUENCE [LARGE SCALE GENOMIC DNA]</scope>
    <source>
        <strain evidence="6">LVBAO_FW01</strain>
        <tissue evidence="6">Leaves</tissue>
    </source>
</reference>
<dbReference type="GO" id="GO:0005524">
    <property type="term" value="F:ATP binding"/>
    <property type="evidence" value="ECO:0007669"/>
    <property type="project" value="UniProtKB-KW"/>
</dbReference>
<evidence type="ECO:0000259" key="5">
    <source>
        <dbReference type="PROSITE" id="PS50011"/>
    </source>
</evidence>
<keyword evidence="1" id="KW-0723">Serine/threonine-protein kinase</keyword>
<keyword evidence="1" id="KW-0418">Kinase</keyword>
<comment type="caution">
    <text evidence="6">The sequence shown here is derived from an EMBL/GenBank/DDBJ whole genome shotgun (WGS) entry which is preliminary data.</text>
</comment>
<evidence type="ECO:0000313" key="6">
    <source>
        <dbReference type="EMBL" id="KAK7325283.1"/>
    </source>
</evidence>
<keyword evidence="3" id="KW-0067">ATP-binding</keyword>
<accession>A0AAN9L1I2</accession>
<dbReference type="InterPro" id="IPR008271">
    <property type="entry name" value="Ser/Thr_kinase_AS"/>
</dbReference>
<dbReference type="Proteomes" id="UP001367508">
    <property type="component" value="Unassembled WGS sequence"/>
</dbReference>
<organism evidence="6 7">
    <name type="scientific">Canavalia gladiata</name>
    <name type="common">Sword bean</name>
    <name type="synonym">Dolichos gladiatus</name>
    <dbReference type="NCBI Taxonomy" id="3824"/>
    <lineage>
        <taxon>Eukaryota</taxon>
        <taxon>Viridiplantae</taxon>
        <taxon>Streptophyta</taxon>
        <taxon>Embryophyta</taxon>
        <taxon>Tracheophyta</taxon>
        <taxon>Spermatophyta</taxon>
        <taxon>Magnoliopsida</taxon>
        <taxon>eudicotyledons</taxon>
        <taxon>Gunneridae</taxon>
        <taxon>Pentapetalae</taxon>
        <taxon>rosids</taxon>
        <taxon>fabids</taxon>
        <taxon>Fabales</taxon>
        <taxon>Fabaceae</taxon>
        <taxon>Papilionoideae</taxon>
        <taxon>50 kb inversion clade</taxon>
        <taxon>NPAAA clade</taxon>
        <taxon>indigoferoid/millettioid clade</taxon>
        <taxon>Phaseoleae</taxon>
        <taxon>Canavalia</taxon>
    </lineage>
</organism>
<dbReference type="EMBL" id="JAYMYQ010000006">
    <property type="protein sequence ID" value="KAK7325283.1"/>
    <property type="molecule type" value="Genomic_DNA"/>
</dbReference>
<sequence>MAMAHIKVPSSICLHYLHLTTQSHKPCVVSQQLVNSLTFRKLPRDSRTPQMNLLLLFLLIWVLSISLFSPILHAASSSISVSQFSATAQAQSPVLSYAETGIQEVKIVHHQSLNKRILIALIACSALLAGVFLFLSYVWFRRHRILRCSGSKSQETTETPKGEALSSVNAKLSYSRMADKKSSVAIFDFQLLEAATNSFCTDNIMGESGSRTVYRARFDEHFHAAVKKADSDADREFENEVSWLSKIRHQNIIKLLGYCIHGESRFLVYELMENGSLETQLHGSSRGSSLTWHLRLRIAVDIARALEYLHEHSNPPVVHRDLKSSNVLLDLNFNAKLSDFGLAMVSGVQHKNMKMSGTLGYVAPEYISHGKLTDKSDVYAFGVVLLELLTRRKPMENMSSTQYQSLVSWAMPQLTDRSKLPSILDPVIQNTMDLKHLYQVAAVAVLCVQTEPSYRPLITDVLHSLIPLVPIELGGSLRVTEPNRSENSH</sequence>
<dbReference type="PROSITE" id="PS50011">
    <property type="entry name" value="PROTEIN_KINASE_DOM"/>
    <property type="match status" value="1"/>
</dbReference>
<keyword evidence="4" id="KW-0812">Transmembrane</keyword>
<keyword evidence="2" id="KW-0547">Nucleotide-binding</keyword>
<keyword evidence="1" id="KW-0808">Transferase</keyword>
<keyword evidence="7" id="KW-1185">Reference proteome</keyword>